<dbReference type="SMART" id="SM00388">
    <property type="entry name" value="HisKA"/>
    <property type="match status" value="1"/>
</dbReference>
<evidence type="ECO:0000313" key="10">
    <source>
        <dbReference type="EMBL" id="MDH7639239.1"/>
    </source>
</evidence>
<dbReference type="SMART" id="SM00448">
    <property type="entry name" value="REC"/>
    <property type="match status" value="1"/>
</dbReference>
<dbReference type="Proteomes" id="UP001160625">
    <property type="component" value="Unassembled WGS sequence"/>
</dbReference>
<dbReference type="InterPro" id="IPR001789">
    <property type="entry name" value="Sig_transdc_resp-reg_receiver"/>
</dbReference>
<dbReference type="CDD" id="cd00082">
    <property type="entry name" value="HisKA"/>
    <property type="match status" value="1"/>
</dbReference>
<feature type="domain" description="PAC" evidence="9">
    <location>
        <begin position="222"/>
        <end position="276"/>
    </location>
</feature>
<dbReference type="InterPro" id="IPR004358">
    <property type="entry name" value="Sig_transdc_His_kin-like_C"/>
</dbReference>
<feature type="modified residue" description="4-aspartylphosphate" evidence="4">
    <location>
        <position position="589"/>
    </location>
</feature>
<dbReference type="CDD" id="cd00130">
    <property type="entry name" value="PAS"/>
    <property type="match status" value="1"/>
</dbReference>
<dbReference type="Pfam" id="PF00512">
    <property type="entry name" value="HisKA"/>
    <property type="match status" value="1"/>
</dbReference>
<comment type="catalytic activity">
    <reaction evidence="1">
        <text>ATP + protein L-histidine = ADP + protein N-phospho-L-histidine.</text>
        <dbReference type="EC" id="2.7.13.3"/>
    </reaction>
</comment>
<dbReference type="InterPro" id="IPR011006">
    <property type="entry name" value="CheY-like_superfamily"/>
</dbReference>
<feature type="compositionally biased region" description="Basic residues" evidence="5">
    <location>
        <begin position="64"/>
        <end position="73"/>
    </location>
</feature>
<dbReference type="Pfam" id="PF13426">
    <property type="entry name" value="PAS_9"/>
    <property type="match status" value="1"/>
</dbReference>
<dbReference type="PANTHER" id="PTHR43065:SF42">
    <property type="entry name" value="TWO-COMPONENT SENSOR PPRA"/>
    <property type="match status" value="1"/>
</dbReference>
<dbReference type="InterPro" id="IPR005467">
    <property type="entry name" value="His_kinase_dom"/>
</dbReference>
<evidence type="ECO:0000256" key="3">
    <source>
        <dbReference type="ARBA" id="ARBA00022553"/>
    </source>
</evidence>
<dbReference type="PROSITE" id="PS50113">
    <property type="entry name" value="PAC"/>
    <property type="match status" value="1"/>
</dbReference>
<sequence>MLLASDAESRRFGILHRLPVSREHDSNCRRRPPVILVFFGNFRDGSAAKRPLERFSGLDQKAQASRRRLRRDRQHAGRAGYADGSDPASPRSAWRAGIGGAALTDHEEEAHGVPAEGTLDQPHEGLLGRPGERHWKQSRITNPSLDERGGIFFAAIEMTRMPMILTDPRQTDNPIVFANNAFLDLTGYELEEIIGRNCRFLQGPLTDRATVGQLRDAVAQRRAVSAEILNYRRDGSPFWNGVFIGPVYDDQGEILYFFASQLDISQRKEAEASALQGQKMEAIGQLTAGLAHDFNNLLQVVSGSLEVMALKRDDEKAFKRYHDAAVAATQRGAKLTGQLLSFARRSRLEPRRTELSGLISSIAEMLESTVGTRAELQLNLRRRLPEIEIDPIHLETALINVIANARDAIDTGGTITVATGTTTVEAGEIKGMSAGQYVLLEVSDDGRGMSQSTLSRATEPFFTTKPKGAGTGLGLATAQGFAQQSKGALKLESAEGRGTSVRFFFPVQEDEERARALVPDTTAFRPEEVDAERPPRILVVEDEEAIATLARETLTDVGYRVIMAGDADEALARFDEHAGAEGIDLVFSDVVMPGPRNGLALAHEIRERDPHVPILLTTGYNDEMSIDGPQPEALDVLGKPYRRRELVERVQAALRRRNREIAEPHQRSDFGHAQS</sequence>
<dbReference type="Pfam" id="PF02518">
    <property type="entry name" value="HATPase_c"/>
    <property type="match status" value="1"/>
</dbReference>
<keyword evidence="3 4" id="KW-0597">Phosphoprotein</keyword>
<dbReference type="SUPFAM" id="SSF47384">
    <property type="entry name" value="Homodimeric domain of signal transducing histidine kinase"/>
    <property type="match status" value="1"/>
</dbReference>
<organism evidence="10 11">
    <name type="scientific">Sphingomonas oryzagri</name>
    <dbReference type="NCBI Taxonomy" id="3042314"/>
    <lineage>
        <taxon>Bacteria</taxon>
        <taxon>Pseudomonadati</taxon>
        <taxon>Pseudomonadota</taxon>
        <taxon>Alphaproteobacteria</taxon>
        <taxon>Sphingomonadales</taxon>
        <taxon>Sphingomonadaceae</taxon>
        <taxon>Sphingomonas</taxon>
    </lineage>
</organism>
<dbReference type="SMART" id="SM00387">
    <property type="entry name" value="HATPase_c"/>
    <property type="match status" value="1"/>
</dbReference>
<dbReference type="InterPro" id="IPR036097">
    <property type="entry name" value="HisK_dim/P_sf"/>
</dbReference>
<comment type="caution">
    <text evidence="10">The sequence shown here is derived from an EMBL/GenBank/DDBJ whole genome shotgun (WGS) entry which is preliminary data.</text>
</comment>
<feature type="domain" description="Response regulatory" evidence="7">
    <location>
        <begin position="536"/>
        <end position="654"/>
    </location>
</feature>
<dbReference type="InterPro" id="IPR001610">
    <property type="entry name" value="PAC"/>
</dbReference>
<evidence type="ECO:0000256" key="5">
    <source>
        <dbReference type="SAM" id="MobiDB-lite"/>
    </source>
</evidence>
<dbReference type="Pfam" id="PF00072">
    <property type="entry name" value="Response_reg"/>
    <property type="match status" value="1"/>
</dbReference>
<dbReference type="EC" id="2.7.13.3" evidence="2"/>
<dbReference type="SMART" id="SM00086">
    <property type="entry name" value="PAC"/>
    <property type="match status" value="1"/>
</dbReference>
<dbReference type="NCBIfam" id="TIGR00229">
    <property type="entry name" value="sensory_box"/>
    <property type="match status" value="1"/>
</dbReference>
<evidence type="ECO:0000256" key="2">
    <source>
        <dbReference type="ARBA" id="ARBA00012438"/>
    </source>
</evidence>
<reference evidence="10" key="1">
    <citation type="submission" date="2023-04" db="EMBL/GenBank/DDBJ databases">
        <title>Sphingomonas sp. MAHUQ-71 isolated from rice field.</title>
        <authorList>
            <person name="Huq M.A."/>
        </authorList>
    </citation>
    <scope>NUCLEOTIDE SEQUENCE</scope>
    <source>
        <strain evidence="10">MAHUQ-71</strain>
    </source>
</reference>
<dbReference type="InterPro" id="IPR003594">
    <property type="entry name" value="HATPase_dom"/>
</dbReference>
<evidence type="ECO:0000259" key="6">
    <source>
        <dbReference type="PROSITE" id="PS50109"/>
    </source>
</evidence>
<dbReference type="SUPFAM" id="SSF55874">
    <property type="entry name" value="ATPase domain of HSP90 chaperone/DNA topoisomerase II/histidine kinase"/>
    <property type="match status" value="1"/>
</dbReference>
<dbReference type="PANTHER" id="PTHR43065">
    <property type="entry name" value="SENSOR HISTIDINE KINASE"/>
    <property type="match status" value="1"/>
</dbReference>
<dbReference type="Gene3D" id="3.30.450.20">
    <property type="entry name" value="PAS domain"/>
    <property type="match status" value="1"/>
</dbReference>
<evidence type="ECO:0000313" key="11">
    <source>
        <dbReference type="Proteomes" id="UP001160625"/>
    </source>
</evidence>
<evidence type="ECO:0000256" key="1">
    <source>
        <dbReference type="ARBA" id="ARBA00000085"/>
    </source>
</evidence>
<protein>
    <recommendedName>
        <fullName evidence="2">histidine kinase</fullName>
        <ecNumber evidence="2">2.7.13.3</ecNumber>
    </recommendedName>
</protein>
<evidence type="ECO:0000259" key="8">
    <source>
        <dbReference type="PROSITE" id="PS50112"/>
    </source>
</evidence>
<dbReference type="InterPro" id="IPR003661">
    <property type="entry name" value="HisK_dim/P_dom"/>
</dbReference>
<dbReference type="PRINTS" id="PR00344">
    <property type="entry name" value="BCTRLSENSOR"/>
</dbReference>
<name>A0ABT6N1U2_9SPHN</name>
<accession>A0ABT6N1U2</accession>
<dbReference type="InterPro" id="IPR035965">
    <property type="entry name" value="PAS-like_dom_sf"/>
</dbReference>
<dbReference type="Gene3D" id="3.40.50.2300">
    <property type="match status" value="1"/>
</dbReference>
<evidence type="ECO:0000259" key="7">
    <source>
        <dbReference type="PROSITE" id="PS50110"/>
    </source>
</evidence>
<dbReference type="InterPro" id="IPR036890">
    <property type="entry name" value="HATPase_C_sf"/>
</dbReference>
<dbReference type="EMBL" id="JARYGZ010000001">
    <property type="protein sequence ID" value="MDH7639239.1"/>
    <property type="molecule type" value="Genomic_DNA"/>
</dbReference>
<gene>
    <name evidence="10" type="ORF">QGN17_10905</name>
</gene>
<evidence type="ECO:0000256" key="4">
    <source>
        <dbReference type="PROSITE-ProRule" id="PRU00169"/>
    </source>
</evidence>
<dbReference type="InterPro" id="IPR000700">
    <property type="entry name" value="PAS-assoc_C"/>
</dbReference>
<dbReference type="Gene3D" id="1.10.287.130">
    <property type="match status" value="1"/>
</dbReference>
<feature type="domain" description="PAS" evidence="8">
    <location>
        <begin position="155"/>
        <end position="197"/>
    </location>
</feature>
<dbReference type="PROSITE" id="PS50112">
    <property type="entry name" value="PAS"/>
    <property type="match status" value="1"/>
</dbReference>
<keyword evidence="11" id="KW-1185">Reference proteome</keyword>
<dbReference type="RefSeq" id="WP_281044506.1">
    <property type="nucleotide sequence ID" value="NZ_JARYGZ010000001.1"/>
</dbReference>
<feature type="region of interest" description="Disordered" evidence="5">
    <location>
        <begin position="59"/>
        <end position="94"/>
    </location>
</feature>
<dbReference type="PROSITE" id="PS50110">
    <property type="entry name" value="RESPONSE_REGULATORY"/>
    <property type="match status" value="1"/>
</dbReference>
<evidence type="ECO:0000259" key="9">
    <source>
        <dbReference type="PROSITE" id="PS50113"/>
    </source>
</evidence>
<feature type="domain" description="Histidine kinase" evidence="6">
    <location>
        <begin position="289"/>
        <end position="509"/>
    </location>
</feature>
<dbReference type="SUPFAM" id="SSF52172">
    <property type="entry name" value="CheY-like"/>
    <property type="match status" value="1"/>
</dbReference>
<dbReference type="SUPFAM" id="SSF55785">
    <property type="entry name" value="PYP-like sensor domain (PAS domain)"/>
    <property type="match status" value="1"/>
</dbReference>
<proteinExistence type="predicted"/>
<dbReference type="InterPro" id="IPR000014">
    <property type="entry name" value="PAS"/>
</dbReference>
<dbReference type="PROSITE" id="PS50109">
    <property type="entry name" value="HIS_KIN"/>
    <property type="match status" value="1"/>
</dbReference>
<dbReference type="Gene3D" id="3.30.565.10">
    <property type="entry name" value="Histidine kinase-like ATPase, C-terminal domain"/>
    <property type="match status" value="1"/>
</dbReference>